<dbReference type="SUPFAM" id="SSF69065">
    <property type="entry name" value="RNase III domain-like"/>
    <property type="match status" value="2"/>
</dbReference>
<evidence type="ECO:0000313" key="12">
    <source>
        <dbReference type="EMBL" id="ELR25322.1"/>
    </source>
</evidence>
<dbReference type="Gene3D" id="3.30.160.20">
    <property type="match status" value="1"/>
</dbReference>
<evidence type="ECO:0000256" key="1">
    <source>
        <dbReference type="ARBA" id="ARBA00000109"/>
    </source>
</evidence>
<name>L8HJD2_ACACF</name>
<dbReference type="KEGG" id="acan:ACA1_291000"/>
<dbReference type="Proteomes" id="UP000011083">
    <property type="component" value="Unassembled WGS sequence"/>
</dbReference>
<dbReference type="EC" id="3.1.26.3" evidence="3"/>
<dbReference type="GO" id="GO:0070877">
    <property type="term" value="C:microprocessor complex"/>
    <property type="evidence" value="ECO:0007669"/>
    <property type="project" value="TreeGrafter"/>
</dbReference>
<evidence type="ECO:0000256" key="5">
    <source>
        <dbReference type="ARBA" id="ARBA00022759"/>
    </source>
</evidence>
<proteinExistence type="inferred from homology"/>
<accession>L8HJD2</accession>
<dbReference type="EMBL" id="KB007805">
    <property type="protein sequence ID" value="ELR25322.1"/>
    <property type="molecule type" value="Genomic_DNA"/>
</dbReference>
<keyword evidence="7 8" id="KW-0694">RNA-binding</keyword>
<dbReference type="InterPro" id="IPR014720">
    <property type="entry name" value="dsRBD_dom"/>
</dbReference>
<dbReference type="GO" id="GO:0034475">
    <property type="term" value="P:U4 snRNA 3'-end processing"/>
    <property type="evidence" value="ECO:0007669"/>
    <property type="project" value="UniProtKB-ARBA"/>
</dbReference>
<dbReference type="CDD" id="cd10845">
    <property type="entry name" value="DSRM_RNAse_III_family"/>
    <property type="match status" value="1"/>
</dbReference>
<dbReference type="GeneID" id="14926372"/>
<dbReference type="SMR" id="L8HJD2"/>
<dbReference type="PROSITE" id="PS50137">
    <property type="entry name" value="DS_RBD"/>
    <property type="match status" value="1"/>
</dbReference>
<dbReference type="Pfam" id="PF00035">
    <property type="entry name" value="dsrm"/>
    <property type="match status" value="1"/>
</dbReference>
<dbReference type="STRING" id="1257118.L8HJD2"/>
<dbReference type="InterPro" id="IPR000999">
    <property type="entry name" value="RNase_III_dom"/>
</dbReference>
<dbReference type="VEuPathDB" id="AmoebaDB:ACA1_291000"/>
<dbReference type="SMART" id="SM00535">
    <property type="entry name" value="RIBOc"/>
    <property type="match status" value="2"/>
</dbReference>
<dbReference type="RefSeq" id="XP_004368077.1">
    <property type="nucleotide sequence ID" value="XM_004368020.1"/>
</dbReference>
<feature type="domain" description="RNase III" evidence="11">
    <location>
        <begin position="586"/>
        <end position="714"/>
    </location>
</feature>
<sequence>MQDASHHHTRDGPQPRSRSEPSAAATERYAFPHEPSRVPRCCNHARLRLHAYRIVVRPVSSASPAGGKPTVLVDRRDDAGARSYTFDGFTLLSHEPIELSALPRLLIQGPAEQGATTTSGGGRSEYHAHLEPEVEDEFDLDRLLRGEGGGNDDGIDALDWFHTFFFGAVLQLDDFLDYTAAGGCRRFHLFPRFVSTEPPTRLMSAVGLRRCITESRVSALELIRSMSSRSGREEAISERLVDHILLVVDGTAFRADDVDFSESPAIRFNSPTKGRLSYRRHWDEELGVSVTDDQPLIHHYQTYTDSAPHITVRADSKRYRDKRNTQSAPAAVALDVHPPTGFHLRRGKWQKQPPEGHNATLIRLVPELCDWTPLTAHICHFVNGGGVGHVLNTVASRVGRRRRRREEGAHRRCASPGAGAIAPREGEVHLPSVIQYSPIEHNQRLEYLGDAVLEFICSAHLFTQLPQHDEGPLSQYRSGLVNNRFLAYLTQRLHLDEQLCYADVAELTQGGKEGRRNMLADSFEALIGALYLDQGLEACREFFAGCLFSESEADLRRMWLQPCAHPLQEGPSDRHLIEASPIMKGYTKLEEQTGIEFKHIRLLVQAFTHSSLTDDCDTLKLGTSQRLEFLGDAVLQYVVTACLYAHYPDQNEGQLTQYRVALVNNQVLGRIGKDLGFGPFIRYLPSTKEQTGVTDSMIADCVEAFIGALFLEKGLEVVEAFVRVVFLPRLEDMLATRQYLDPKSRLSQRHRSAPPTYTLLSETGPAHMRKFVVGVTVRGRLKGKGSGYTRVSAEQNAANDALSRD</sequence>
<comment type="catalytic activity">
    <reaction evidence="1">
        <text>Endonucleolytic cleavage to 5'-phosphomonoester.</text>
        <dbReference type="EC" id="3.1.26.3"/>
    </reaction>
</comment>
<dbReference type="FunFam" id="1.10.1520.10:FF:000001">
    <property type="entry name" value="Ribonuclease 3"/>
    <property type="match status" value="1"/>
</dbReference>
<organism evidence="12 13">
    <name type="scientific">Acanthamoeba castellanii (strain ATCC 30010 / Neff)</name>
    <dbReference type="NCBI Taxonomy" id="1257118"/>
    <lineage>
        <taxon>Eukaryota</taxon>
        <taxon>Amoebozoa</taxon>
        <taxon>Discosea</taxon>
        <taxon>Longamoebia</taxon>
        <taxon>Centramoebida</taxon>
        <taxon>Acanthamoebidae</taxon>
        <taxon>Acanthamoeba</taxon>
    </lineage>
</organism>
<dbReference type="PROSITE" id="PS50142">
    <property type="entry name" value="RNASE_3_2"/>
    <property type="match status" value="2"/>
</dbReference>
<dbReference type="SMART" id="SM00358">
    <property type="entry name" value="DSRM"/>
    <property type="match status" value="1"/>
</dbReference>
<keyword evidence="6" id="KW-0378">Hydrolase</keyword>
<evidence type="ECO:0000256" key="7">
    <source>
        <dbReference type="ARBA" id="ARBA00022884"/>
    </source>
</evidence>
<dbReference type="GO" id="GO:0006364">
    <property type="term" value="P:rRNA processing"/>
    <property type="evidence" value="ECO:0007669"/>
    <property type="project" value="InterPro"/>
</dbReference>
<dbReference type="InterPro" id="IPR011907">
    <property type="entry name" value="RNase_III"/>
</dbReference>
<dbReference type="AlphaFoldDB" id="L8HJD2"/>
<feature type="region of interest" description="Disordered" evidence="9">
    <location>
        <begin position="1"/>
        <end position="32"/>
    </location>
</feature>
<feature type="domain" description="DRBM" evidence="10">
    <location>
        <begin position="741"/>
        <end position="805"/>
    </location>
</feature>
<dbReference type="GO" id="GO:0030847">
    <property type="term" value="P:termination of RNA polymerase II transcription, exosome-dependent"/>
    <property type="evidence" value="ECO:0007669"/>
    <property type="project" value="UniProtKB-ARBA"/>
</dbReference>
<evidence type="ECO:0000256" key="4">
    <source>
        <dbReference type="ARBA" id="ARBA00022722"/>
    </source>
</evidence>
<dbReference type="GO" id="GO:0034963">
    <property type="term" value="P:box C/D sno(s)RNA processing"/>
    <property type="evidence" value="ECO:0007669"/>
    <property type="project" value="UniProtKB-ARBA"/>
</dbReference>
<dbReference type="GO" id="GO:0031053">
    <property type="term" value="P:primary miRNA processing"/>
    <property type="evidence" value="ECO:0007669"/>
    <property type="project" value="TreeGrafter"/>
</dbReference>
<evidence type="ECO:0000256" key="8">
    <source>
        <dbReference type="PROSITE-ProRule" id="PRU00266"/>
    </source>
</evidence>
<keyword evidence="4" id="KW-0540">Nuclease</keyword>
<feature type="region of interest" description="Disordered" evidence="9">
    <location>
        <begin position="401"/>
        <end position="421"/>
    </location>
</feature>
<dbReference type="Pfam" id="PF00636">
    <property type="entry name" value="Ribonuclease_3"/>
    <property type="match status" value="1"/>
</dbReference>
<dbReference type="NCBIfam" id="TIGR02191">
    <property type="entry name" value="RNaseIII"/>
    <property type="match status" value="1"/>
</dbReference>
<dbReference type="Pfam" id="PF14622">
    <property type="entry name" value="Ribonucleas_3_3"/>
    <property type="match status" value="1"/>
</dbReference>
<dbReference type="OrthoDB" id="20536at2759"/>
<dbReference type="CDD" id="cd00593">
    <property type="entry name" value="RIBOc"/>
    <property type="match status" value="2"/>
</dbReference>
<evidence type="ECO:0000313" key="13">
    <source>
        <dbReference type="Proteomes" id="UP000011083"/>
    </source>
</evidence>
<evidence type="ECO:0000256" key="6">
    <source>
        <dbReference type="ARBA" id="ARBA00022801"/>
    </source>
</evidence>
<comment type="similarity">
    <text evidence="2">Belongs to the ribonuclease III family.</text>
</comment>
<dbReference type="Gene3D" id="2.170.260.10">
    <property type="entry name" value="paz domain"/>
    <property type="match status" value="1"/>
</dbReference>
<feature type="compositionally biased region" description="Basic and acidic residues" evidence="9">
    <location>
        <begin position="1"/>
        <end position="19"/>
    </location>
</feature>
<keyword evidence="13" id="KW-1185">Reference proteome</keyword>
<reference evidence="12 13" key="1">
    <citation type="journal article" date="2013" name="Genome Biol.">
        <title>Genome of Acanthamoeba castellanii highlights extensive lateral gene transfer and early evolution of tyrosine kinase signaling.</title>
        <authorList>
            <person name="Clarke M."/>
            <person name="Lohan A.J."/>
            <person name="Liu B."/>
            <person name="Lagkouvardos I."/>
            <person name="Roy S."/>
            <person name="Zafar N."/>
            <person name="Bertelli C."/>
            <person name="Schilde C."/>
            <person name="Kianianmomeni A."/>
            <person name="Burglin T.R."/>
            <person name="Frech C."/>
            <person name="Turcotte B."/>
            <person name="Kopec K.O."/>
            <person name="Synnott J.M."/>
            <person name="Choo C."/>
            <person name="Paponov I."/>
            <person name="Finkler A."/>
            <person name="Soon Heng Tan C."/>
            <person name="Hutchins A.P."/>
            <person name="Weinmeier T."/>
            <person name="Rattei T."/>
            <person name="Chu J.S."/>
            <person name="Gimenez G."/>
            <person name="Irimia M."/>
            <person name="Rigden D.J."/>
            <person name="Fitzpatrick D.A."/>
            <person name="Lorenzo-Morales J."/>
            <person name="Bateman A."/>
            <person name="Chiu C.H."/>
            <person name="Tang P."/>
            <person name="Hegemann P."/>
            <person name="Fromm H."/>
            <person name="Raoult D."/>
            <person name="Greub G."/>
            <person name="Miranda-Saavedra D."/>
            <person name="Chen N."/>
            <person name="Nash P."/>
            <person name="Ginger M.L."/>
            <person name="Horn M."/>
            <person name="Schaap P."/>
            <person name="Caler L."/>
            <person name="Loftus B."/>
        </authorList>
    </citation>
    <scope>NUCLEOTIDE SEQUENCE [LARGE SCALE GENOMIC DNA]</scope>
    <source>
        <strain evidence="12 13">Neff</strain>
    </source>
</reference>
<dbReference type="GO" id="GO:0003723">
    <property type="term" value="F:RNA binding"/>
    <property type="evidence" value="ECO:0007669"/>
    <property type="project" value="UniProtKB-UniRule"/>
</dbReference>
<keyword evidence="5" id="KW-0255">Endonuclease</keyword>
<dbReference type="HAMAP" id="MF_00104">
    <property type="entry name" value="RNase_III"/>
    <property type="match status" value="1"/>
</dbReference>
<evidence type="ECO:0000259" key="10">
    <source>
        <dbReference type="PROSITE" id="PS50137"/>
    </source>
</evidence>
<dbReference type="PANTHER" id="PTHR11207">
    <property type="entry name" value="RIBONUCLEASE III"/>
    <property type="match status" value="1"/>
</dbReference>
<dbReference type="GO" id="GO:0004525">
    <property type="term" value="F:ribonuclease III activity"/>
    <property type="evidence" value="ECO:0007669"/>
    <property type="project" value="UniProtKB-EC"/>
</dbReference>
<dbReference type="PANTHER" id="PTHR11207:SF0">
    <property type="entry name" value="RIBONUCLEASE 3"/>
    <property type="match status" value="1"/>
</dbReference>
<feature type="domain" description="RNase III" evidence="11">
    <location>
        <begin position="440"/>
        <end position="535"/>
    </location>
</feature>
<dbReference type="PROSITE" id="PS00517">
    <property type="entry name" value="RNASE_3_1"/>
    <property type="match status" value="2"/>
</dbReference>
<evidence type="ECO:0000259" key="11">
    <source>
        <dbReference type="PROSITE" id="PS50142"/>
    </source>
</evidence>
<dbReference type="Gene3D" id="1.10.1520.10">
    <property type="entry name" value="Ribonuclease III domain"/>
    <property type="match status" value="2"/>
</dbReference>
<evidence type="ECO:0000256" key="9">
    <source>
        <dbReference type="SAM" id="MobiDB-lite"/>
    </source>
</evidence>
<dbReference type="GO" id="GO:0031054">
    <property type="term" value="P:pre-miRNA processing"/>
    <property type="evidence" value="ECO:0007669"/>
    <property type="project" value="TreeGrafter"/>
</dbReference>
<protein>
    <recommendedName>
        <fullName evidence="3">ribonuclease III</fullName>
        <ecNumber evidence="3">3.1.26.3</ecNumber>
    </recommendedName>
</protein>
<dbReference type="InterPro" id="IPR036389">
    <property type="entry name" value="RNase_III_sf"/>
</dbReference>
<dbReference type="SUPFAM" id="SSF54768">
    <property type="entry name" value="dsRNA-binding domain-like"/>
    <property type="match status" value="1"/>
</dbReference>
<evidence type="ECO:0000256" key="2">
    <source>
        <dbReference type="ARBA" id="ARBA00010183"/>
    </source>
</evidence>
<evidence type="ECO:0000256" key="3">
    <source>
        <dbReference type="ARBA" id="ARBA00012177"/>
    </source>
</evidence>
<gene>
    <name evidence="12" type="ORF">ACA1_291000</name>
</gene>